<dbReference type="RefSeq" id="WP_072972562.1">
    <property type="nucleotide sequence ID" value="NZ_FQTY01000001.1"/>
</dbReference>
<evidence type="ECO:0000259" key="2">
    <source>
        <dbReference type="Pfam" id="PF07670"/>
    </source>
</evidence>
<gene>
    <name evidence="3" type="ORF">SAMN02745784_00426</name>
</gene>
<feature type="transmembrane region" description="Helical" evidence="1">
    <location>
        <begin position="379"/>
        <end position="401"/>
    </location>
</feature>
<dbReference type="Pfam" id="PF07670">
    <property type="entry name" value="Gate"/>
    <property type="match status" value="1"/>
</dbReference>
<evidence type="ECO:0000313" key="4">
    <source>
        <dbReference type="Proteomes" id="UP000184114"/>
    </source>
</evidence>
<feature type="transmembrane region" description="Helical" evidence="1">
    <location>
        <begin position="152"/>
        <end position="174"/>
    </location>
</feature>
<organism evidence="3 4">
    <name type="scientific">Tissierella praeacuta DSM 18095</name>
    <dbReference type="NCBI Taxonomy" id="1123404"/>
    <lineage>
        <taxon>Bacteria</taxon>
        <taxon>Bacillati</taxon>
        <taxon>Bacillota</taxon>
        <taxon>Tissierellia</taxon>
        <taxon>Tissierellales</taxon>
        <taxon>Tissierellaceae</taxon>
        <taxon>Tissierella</taxon>
    </lineage>
</organism>
<feature type="transmembrane region" description="Helical" evidence="1">
    <location>
        <begin position="53"/>
        <end position="73"/>
    </location>
</feature>
<sequence>MIKKKKNKKFNMNLIFLVIIIMALTGIIANPKLSLNSAIAGINTWFNIILPSLLPFFIISEILIGLGFVDFIGKLLEPLMKPLFNIPGEGAFPLTMSLLSGYPVGTKITSRLREEKLITKNEGNRLICFTSTSGPLFMLGAVSIGMLNDSKISPLIIIPHYLSVLVLGLFFRFYNSSNTPLIKRQKRNIFQEIQDSYITWSKTKKSIGSLIAKSVKESMDTIILIGGLIIFYSVLVEVLFSMKFFNTILYYISNLLNLDSQLIKGTIIGFFEMTIGCKNISLSNISFINKILVINFLIGWGGLSVHSQALSFINSTDLNSKLYIISKFFHGILSSIFGYIIYLLKYQDYVQTTFYNSIPFNIQYSFSNWVFLLTSSTRLALTLSIYVFFLSILVSIIYEIFKRLNLSL</sequence>
<dbReference type="InterPro" id="IPR014226">
    <property type="entry name" value="Spore_IM_YlbJ"/>
</dbReference>
<feature type="domain" description="Nucleoside transporter/FeoB GTPase Gate" evidence="2">
    <location>
        <begin position="49"/>
        <end position="147"/>
    </location>
</feature>
<keyword evidence="4" id="KW-1185">Reference proteome</keyword>
<accession>A0A1M4SQB5</accession>
<evidence type="ECO:0000313" key="3">
    <source>
        <dbReference type="EMBL" id="SHE34137.1"/>
    </source>
</evidence>
<dbReference type="Proteomes" id="UP000184114">
    <property type="component" value="Unassembled WGS sequence"/>
</dbReference>
<protein>
    <submittedName>
        <fullName evidence="3">Sporulation integral membrane protein YlbJ</fullName>
    </submittedName>
</protein>
<keyword evidence="1" id="KW-1133">Transmembrane helix</keyword>
<dbReference type="STRING" id="1123404.SAMN02745784_00426"/>
<dbReference type="GeneID" id="90995116"/>
<dbReference type="EMBL" id="FQTY01000001">
    <property type="protein sequence ID" value="SHE34137.1"/>
    <property type="molecule type" value="Genomic_DNA"/>
</dbReference>
<name>A0A1M4SQB5_9FIRM</name>
<dbReference type="InterPro" id="IPR011642">
    <property type="entry name" value="Gate_dom"/>
</dbReference>
<keyword evidence="1" id="KW-0472">Membrane</keyword>
<feature type="transmembrane region" description="Helical" evidence="1">
    <location>
        <begin position="322"/>
        <end position="342"/>
    </location>
</feature>
<dbReference type="NCBIfam" id="TIGR02871">
    <property type="entry name" value="spore_ylbJ"/>
    <property type="match status" value="1"/>
</dbReference>
<keyword evidence="1" id="KW-0812">Transmembrane</keyword>
<feature type="transmembrane region" description="Helical" evidence="1">
    <location>
        <begin position="291"/>
        <end position="310"/>
    </location>
</feature>
<feature type="transmembrane region" description="Helical" evidence="1">
    <location>
        <begin position="222"/>
        <end position="242"/>
    </location>
</feature>
<evidence type="ECO:0000256" key="1">
    <source>
        <dbReference type="SAM" id="Phobius"/>
    </source>
</evidence>
<proteinExistence type="predicted"/>
<dbReference type="AlphaFoldDB" id="A0A1M4SQB5"/>
<feature type="transmembrane region" description="Helical" evidence="1">
    <location>
        <begin position="126"/>
        <end position="146"/>
    </location>
</feature>
<reference evidence="4" key="1">
    <citation type="submission" date="2016-11" db="EMBL/GenBank/DDBJ databases">
        <authorList>
            <person name="Varghese N."/>
            <person name="Submissions S."/>
        </authorList>
    </citation>
    <scope>NUCLEOTIDE SEQUENCE [LARGE SCALE GENOMIC DNA]</scope>
    <source>
        <strain evidence="4">DSM 18095</strain>
    </source>
</reference>